<feature type="compositionally biased region" description="Polar residues" evidence="1">
    <location>
        <begin position="301"/>
        <end position="310"/>
    </location>
</feature>
<dbReference type="EMBL" id="FNWU01000026">
    <property type="protein sequence ID" value="SEH66815.1"/>
    <property type="molecule type" value="Genomic_DNA"/>
</dbReference>
<dbReference type="InterPro" id="IPR007560">
    <property type="entry name" value="Restrct_endonuc_IV_Mrr"/>
</dbReference>
<keyword evidence="4" id="KW-1185">Reference proteome</keyword>
<feature type="region of interest" description="Disordered" evidence="1">
    <location>
        <begin position="249"/>
        <end position="342"/>
    </location>
</feature>
<dbReference type="Pfam" id="PF04471">
    <property type="entry name" value="Mrr_cat"/>
    <property type="match status" value="1"/>
</dbReference>
<organism evidence="3 4">
    <name type="scientific">Halopenitus malekzadehii</name>
    <dbReference type="NCBI Taxonomy" id="1267564"/>
    <lineage>
        <taxon>Archaea</taxon>
        <taxon>Methanobacteriati</taxon>
        <taxon>Methanobacteriota</taxon>
        <taxon>Stenosarchaea group</taxon>
        <taxon>Halobacteria</taxon>
        <taxon>Halobacteriales</taxon>
        <taxon>Haloferacaceae</taxon>
        <taxon>Halopenitus</taxon>
    </lineage>
</organism>
<keyword evidence="3" id="KW-0255">Endonuclease</keyword>
<evidence type="ECO:0000256" key="1">
    <source>
        <dbReference type="SAM" id="MobiDB-lite"/>
    </source>
</evidence>
<dbReference type="AlphaFoldDB" id="A0A1H6JW63"/>
<evidence type="ECO:0000313" key="3">
    <source>
        <dbReference type="EMBL" id="SEH66815.1"/>
    </source>
</evidence>
<sequence>METVRSGYGNGVRTDEVISVLEEHEFQDLSRQRVTSIVSSTAERRESHREKPKLSQRPSTTGTPEGYDSRHTDREDAEYLSNKEFAFLLMAILSRMDGSTVRPDRLDTEVDLFWRRQHKTIAFRTLARPDGVPIDAAVIQSVIEGETNPQQGRNPSRVVALTNTYFTDEAAERAEDSDVELRDGSHLAEWLDRTRVPIDLLGDLLEYGDNRDFDLESRLEEVSSNEAFLDGFELLELTGYDIDLDVTPTSVSIDGKPQSSRSGADTSTRWVGDDSTTSDDASQPESATVSEAANAPKSGSAEAQSSANTHTRGRRSAATERVVQDYEPSDGLTGKLYADQNEDGDYDAFDKLMDDFEKADES</sequence>
<proteinExistence type="predicted"/>
<gene>
    <name evidence="3" type="ORF">SAMN05192561_1268</name>
</gene>
<name>A0A1H6JW63_9EURY</name>
<dbReference type="OrthoDB" id="306609at2157"/>
<feature type="domain" description="Restriction endonuclease type IV Mrr" evidence="2">
    <location>
        <begin position="80"/>
        <end position="191"/>
    </location>
</feature>
<reference evidence="3 4" key="1">
    <citation type="submission" date="2016-10" db="EMBL/GenBank/DDBJ databases">
        <authorList>
            <person name="de Groot N.N."/>
        </authorList>
    </citation>
    <scope>NUCLEOTIDE SEQUENCE [LARGE SCALE GENOMIC DNA]</scope>
    <source>
        <strain evidence="3 4">IBRC-M10418</strain>
    </source>
</reference>
<dbReference type="GO" id="GO:0009307">
    <property type="term" value="P:DNA restriction-modification system"/>
    <property type="evidence" value="ECO:0007669"/>
    <property type="project" value="InterPro"/>
</dbReference>
<dbReference type="GO" id="GO:0003677">
    <property type="term" value="F:DNA binding"/>
    <property type="evidence" value="ECO:0007669"/>
    <property type="project" value="InterPro"/>
</dbReference>
<keyword evidence="3" id="KW-0540">Nuclease</keyword>
<dbReference type="Proteomes" id="UP000199215">
    <property type="component" value="Unassembled WGS sequence"/>
</dbReference>
<accession>A0A1H6JW63</accession>
<protein>
    <submittedName>
        <fullName evidence="3">Restriction endonuclease</fullName>
    </submittedName>
</protein>
<dbReference type="RefSeq" id="WP_092817991.1">
    <property type="nucleotide sequence ID" value="NZ_FNWU01000026.1"/>
</dbReference>
<feature type="region of interest" description="Disordered" evidence="1">
    <location>
        <begin position="38"/>
        <end position="73"/>
    </location>
</feature>
<dbReference type="GO" id="GO:0004519">
    <property type="term" value="F:endonuclease activity"/>
    <property type="evidence" value="ECO:0007669"/>
    <property type="project" value="UniProtKB-KW"/>
</dbReference>
<feature type="compositionally biased region" description="Polar residues" evidence="1">
    <location>
        <begin position="249"/>
        <end position="291"/>
    </location>
</feature>
<evidence type="ECO:0000313" key="4">
    <source>
        <dbReference type="Proteomes" id="UP000199215"/>
    </source>
</evidence>
<dbReference type="STRING" id="1267564.SAMN05192561_1268"/>
<feature type="compositionally biased region" description="Basic and acidic residues" evidence="1">
    <location>
        <begin position="42"/>
        <end position="53"/>
    </location>
</feature>
<evidence type="ECO:0000259" key="2">
    <source>
        <dbReference type="Pfam" id="PF04471"/>
    </source>
</evidence>
<keyword evidence="3" id="KW-0378">Hydrolase</keyword>